<dbReference type="PROSITE" id="PS00041">
    <property type="entry name" value="HTH_ARAC_FAMILY_1"/>
    <property type="match status" value="1"/>
</dbReference>
<dbReference type="InterPro" id="IPR003313">
    <property type="entry name" value="AraC-bd"/>
</dbReference>
<evidence type="ECO:0000313" key="5">
    <source>
        <dbReference type="EMBL" id="MBU9722343.1"/>
    </source>
</evidence>
<dbReference type="RefSeq" id="WP_088077296.1">
    <property type="nucleotide sequence ID" value="NZ_JAHQCR010000051.1"/>
</dbReference>
<dbReference type="InterPro" id="IPR018060">
    <property type="entry name" value="HTH_AraC"/>
</dbReference>
<dbReference type="InterPro" id="IPR037923">
    <property type="entry name" value="HTH-like"/>
</dbReference>
<dbReference type="Pfam" id="PF12833">
    <property type="entry name" value="HTH_18"/>
    <property type="match status" value="1"/>
</dbReference>
<dbReference type="Proteomes" id="UP000790580">
    <property type="component" value="Unassembled WGS sequence"/>
</dbReference>
<reference evidence="5 6" key="1">
    <citation type="submission" date="2021-06" db="EMBL/GenBank/DDBJ databases">
        <title>Bacillus sp. RD4P76, an endophyte from a halophyte.</title>
        <authorList>
            <person name="Sun J.-Q."/>
        </authorList>
    </citation>
    <scope>NUCLEOTIDE SEQUENCE [LARGE SCALE GENOMIC DNA]</scope>
    <source>
        <strain evidence="5 6">JCM 17098</strain>
    </source>
</reference>
<gene>
    <name evidence="5" type="ORF">KS407_12970</name>
</gene>
<dbReference type="Pfam" id="PF02311">
    <property type="entry name" value="AraC_binding"/>
    <property type="match status" value="1"/>
</dbReference>
<dbReference type="PANTHER" id="PTHR43280">
    <property type="entry name" value="ARAC-FAMILY TRANSCRIPTIONAL REGULATOR"/>
    <property type="match status" value="1"/>
</dbReference>
<dbReference type="SUPFAM" id="SSF51215">
    <property type="entry name" value="Regulatory protein AraC"/>
    <property type="match status" value="1"/>
</dbReference>
<feature type="domain" description="HTH araC/xylS-type" evidence="4">
    <location>
        <begin position="152"/>
        <end position="250"/>
    </location>
</feature>
<evidence type="ECO:0000256" key="1">
    <source>
        <dbReference type="ARBA" id="ARBA00023015"/>
    </source>
</evidence>
<keyword evidence="6" id="KW-1185">Reference proteome</keyword>
<dbReference type="InterPro" id="IPR009057">
    <property type="entry name" value="Homeodomain-like_sf"/>
</dbReference>
<dbReference type="Gene3D" id="1.10.10.60">
    <property type="entry name" value="Homeodomain-like"/>
    <property type="match status" value="2"/>
</dbReference>
<dbReference type="PANTHER" id="PTHR43280:SF34">
    <property type="entry name" value="ARAC-FAMILY TRANSCRIPTIONAL REGULATOR"/>
    <property type="match status" value="1"/>
</dbReference>
<evidence type="ECO:0000313" key="6">
    <source>
        <dbReference type="Proteomes" id="UP000790580"/>
    </source>
</evidence>
<dbReference type="SMART" id="SM00342">
    <property type="entry name" value="HTH_ARAC"/>
    <property type="match status" value="1"/>
</dbReference>
<accession>A0ABS6JV30</accession>
<keyword evidence="1" id="KW-0805">Transcription regulation</keyword>
<dbReference type="PRINTS" id="PR00032">
    <property type="entry name" value="HTHARAC"/>
</dbReference>
<dbReference type="EMBL" id="JAHQCR010000051">
    <property type="protein sequence ID" value="MBU9722343.1"/>
    <property type="molecule type" value="Genomic_DNA"/>
</dbReference>
<dbReference type="Gene3D" id="2.60.120.10">
    <property type="entry name" value="Jelly Rolls"/>
    <property type="match status" value="1"/>
</dbReference>
<dbReference type="InterPro" id="IPR014710">
    <property type="entry name" value="RmlC-like_jellyroll"/>
</dbReference>
<comment type="caution">
    <text evidence="5">The sequence shown here is derived from an EMBL/GenBank/DDBJ whole genome shotgun (WGS) entry which is preliminary data.</text>
</comment>
<name>A0ABS6JV30_9BACI</name>
<dbReference type="SUPFAM" id="SSF46689">
    <property type="entry name" value="Homeodomain-like"/>
    <property type="match status" value="2"/>
</dbReference>
<protein>
    <submittedName>
        <fullName evidence="5">AraC family transcriptional regulator</fullName>
    </submittedName>
</protein>
<dbReference type="PROSITE" id="PS01124">
    <property type="entry name" value="HTH_ARAC_FAMILY_2"/>
    <property type="match status" value="1"/>
</dbReference>
<sequence>MFFFEHHGVDEKESFLFSHLTDYSFPLHFHRAYEFIYVIDGELSVSIDKNEYTLRKNDAAFIFPNQIHEFKTIDHSKITIVIFSPELVGHFYMNYKGVVPENNVFSMAAFPDLDLFNSIYKKKSFLYDLCSRLESSTPFVPVEKSTRMRVLYKILLYVDENYMNDCTLKTVAQSLQYDYAYLSKLFFQTTNMTFTDYLNRYRILQACYRLKNNQESIYEVALNCGYTNLRSFNRNFRRIMNQSPREYREVV</sequence>
<evidence type="ECO:0000259" key="4">
    <source>
        <dbReference type="PROSITE" id="PS01124"/>
    </source>
</evidence>
<proteinExistence type="predicted"/>
<keyword evidence="3" id="KW-0804">Transcription</keyword>
<keyword evidence="2" id="KW-0238">DNA-binding</keyword>
<organism evidence="5 6">
    <name type="scientific">Evansella alkalicola</name>
    <dbReference type="NCBI Taxonomy" id="745819"/>
    <lineage>
        <taxon>Bacteria</taxon>
        <taxon>Bacillati</taxon>
        <taxon>Bacillota</taxon>
        <taxon>Bacilli</taxon>
        <taxon>Bacillales</taxon>
        <taxon>Bacillaceae</taxon>
        <taxon>Evansella</taxon>
    </lineage>
</organism>
<dbReference type="InterPro" id="IPR020449">
    <property type="entry name" value="Tscrpt_reg_AraC-type_HTH"/>
</dbReference>
<evidence type="ECO:0000256" key="3">
    <source>
        <dbReference type="ARBA" id="ARBA00023163"/>
    </source>
</evidence>
<evidence type="ECO:0000256" key="2">
    <source>
        <dbReference type="ARBA" id="ARBA00023125"/>
    </source>
</evidence>
<dbReference type="InterPro" id="IPR018062">
    <property type="entry name" value="HTH_AraC-typ_CS"/>
</dbReference>